<organism evidence="1 4">
    <name type="scientific">Pseudomonas delhiensis</name>
    <dbReference type="NCBI Taxonomy" id="366289"/>
    <lineage>
        <taxon>Bacteria</taxon>
        <taxon>Pseudomonadati</taxon>
        <taxon>Pseudomonadota</taxon>
        <taxon>Gammaproteobacteria</taxon>
        <taxon>Pseudomonadales</taxon>
        <taxon>Pseudomonadaceae</taxon>
        <taxon>Pseudomonas</taxon>
    </lineage>
</organism>
<dbReference type="Proteomes" id="UP000199693">
    <property type="component" value="Unassembled WGS sequence"/>
</dbReference>
<dbReference type="RefSeq" id="WP_089394509.1">
    <property type="nucleotide sequence ID" value="NZ_FNEC01000047.1"/>
</dbReference>
<name>A0A239NDE1_9PSED</name>
<reference evidence="1 4" key="1">
    <citation type="submission" date="2016-10" db="EMBL/GenBank/DDBJ databases">
        <authorList>
            <person name="de Groot N.N."/>
        </authorList>
    </citation>
    <scope>NUCLEOTIDE SEQUENCE [LARGE SCALE GENOMIC DNA]</scope>
    <source>
        <strain evidence="1 4">CCM 7361</strain>
    </source>
</reference>
<evidence type="ECO:0000313" key="1">
    <source>
        <dbReference type="EMBL" id="SDK67649.1"/>
    </source>
</evidence>
<dbReference type="EMBL" id="FNEC01000047">
    <property type="protein sequence ID" value="SDK67649.1"/>
    <property type="molecule type" value="Genomic_DNA"/>
</dbReference>
<dbReference type="EMBL" id="FZPC01000042">
    <property type="protein sequence ID" value="SNT52532.1"/>
    <property type="molecule type" value="Genomic_DNA"/>
</dbReference>
<evidence type="ECO:0000313" key="3">
    <source>
        <dbReference type="Proteomes" id="UP000198309"/>
    </source>
</evidence>
<evidence type="ECO:0000313" key="2">
    <source>
        <dbReference type="EMBL" id="SNT52532.1"/>
    </source>
</evidence>
<keyword evidence="3" id="KW-1185">Reference proteome</keyword>
<proteinExistence type="predicted"/>
<sequence>MREALGIVTARKKTTKDASRPVGGYLVVLSVRGDSGPAFRFEHRSRSISRTEAILAAEKQAKEQGLRPWALLDVEQF</sequence>
<dbReference type="AlphaFoldDB" id="A0A239NDE1"/>
<dbReference type="Proteomes" id="UP000198309">
    <property type="component" value="Unassembled WGS sequence"/>
</dbReference>
<protein>
    <submittedName>
        <fullName evidence="1">Uncharacterized protein</fullName>
    </submittedName>
</protein>
<accession>A0A239NDE1</accession>
<evidence type="ECO:0000313" key="4">
    <source>
        <dbReference type="Proteomes" id="UP000199693"/>
    </source>
</evidence>
<gene>
    <name evidence="1" type="ORF">SAMN05216189_10475</name>
    <name evidence="2" type="ORF">SAMN06295949_1425</name>
</gene>
<reference evidence="2 3" key="2">
    <citation type="submission" date="2017-06" db="EMBL/GenBank/DDBJ databases">
        <authorList>
            <person name="Varghese N."/>
            <person name="Submissions S."/>
        </authorList>
    </citation>
    <scope>NUCLEOTIDE SEQUENCE [LARGE SCALE GENOMIC DNA]</scope>
    <source>
        <strain evidence="2 3">RLD-1</strain>
    </source>
</reference>